<dbReference type="CDD" id="cd06261">
    <property type="entry name" value="TM_PBP2"/>
    <property type="match status" value="1"/>
</dbReference>
<proteinExistence type="inferred from homology"/>
<evidence type="ECO:0000256" key="3">
    <source>
        <dbReference type="ARBA" id="ARBA00022448"/>
    </source>
</evidence>
<feature type="transmembrane region" description="Helical" evidence="8">
    <location>
        <begin position="72"/>
        <end position="95"/>
    </location>
</feature>
<dbReference type="AlphaFoldDB" id="A0A6B0VRH2"/>
<evidence type="ECO:0000313" key="11">
    <source>
        <dbReference type="Proteomes" id="UP000434101"/>
    </source>
</evidence>
<keyword evidence="5 8" id="KW-0812">Transmembrane</keyword>
<dbReference type="GO" id="GO:0055085">
    <property type="term" value="P:transmembrane transport"/>
    <property type="evidence" value="ECO:0007669"/>
    <property type="project" value="InterPro"/>
</dbReference>
<feature type="transmembrane region" description="Helical" evidence="8">
    <location>
        <begin position="247"/>
        <end position="268"/>
    </location>
</feature>
<evidence type="ECO:0000256" key="7">
    <source>
        <dbReference type="ARBA" id="ARBA00023136"/>
    </source>
</evidence>
<keyword evidence="3 8" id="KW-0813">Transport</keyword>
<dbReference type="Gene3D" id="1.10.3720.10">
    <property type="entry name" value="MetI-like"/>
    <property type="match status" value="1"/>
</dbReference>
<dbReference type="Pfam" id="PF00528">
    <property type="entry name" value="BPD_transp_1"/>
    <property type="match status" value="1"/>
</dbReference>
<evidence type="ECO:0000259" key="9">
    <source>
        <dbReference type="PROSITE" id="PS50928"/>
    </source>
</evidence>
<dbReference type="InterPro" id="IPR000515">
    <property type="entry name" value="MetI-like"/>
</dbReference>
<feature type="transmembrane region" description="Helical" evidence="8">
    <location>
        <begin position="145"/>
        <end position="165"/>
    </location>
</feature>
<dbReference type="SUPFAM" id="SSF161098">
    <property type="entry name" value="MetI-like"/>
    <property type="match status" value="1"/>
</dbReference>
<comment type="similarity">
    <text evidence="2">Belongs to the binding-protein-dependent transport system permease family. CysTW subfamily.</text>
</comment>
<gene>
    <name evidence="10" type="ORF">GS429_18080</name>
</gene>
<sequence>MSALGSAFGWLERFCHNYGPKIGRSTIVIVLLALWLPIVLVVVMSFAADGVLSFPPDNLTLEWYFVFLENDAAISSVFTTMKVSLVATPITVALATMLSYGVSRYDFRGKSAIQGLVTLPIIVPLIVVGVALALFFGMINVGGGFWSVVAAHVVRTIPFAALIILPTFMTFDRSLEEASKDLGANELETFWNVTLPNIMPAIVAGGILAFTVSFNEFIYTYFVRGTGMETMPIYLWSRIQHNVTPEVNVLSVVFLVVAILLVLVAVLLTNISRLTMRS</sequence>
<evidence type="ECO:0000256" key="1">
    <source>
        <dbReference type="ARBA" id="ARBA00004651"/>
    </source>
</evidence>
<organism evidence="10 11">
    <name type="scientific">Natronorubrum halalkaliphilum</name>
    <dbReference type="NCBI Taxonomy" id="2691917"/>
    <lineage>
        <taxon>Archaea</taxon>
        <taxon>Methanobacteriati</taxon>
        <taxon>Methanobacteriota</taxon>
        <taxon>Stenosarchaea group</taxon>
        <taxon>Halobacteria</taxon>
        <taxon>Halobacteriales</taxon>
        <taxon>Natrialbaceae</taxon>
        <taxon>Natronorubrum</taxon>
    </lineage>
</organism>
<keyword evidence="7 8" id="KW-0472">Membrane</keyword>
<dbReference type="InterPro" id="IPR051789">
    <property type="entry name" value="Bact_Polyamine_Transport"/>
</dbReference>
<evidence type="ECO:0000256" key="6">
    <source>
        <dbReference type="ARBA" id="ARBA00022989"/>
    </source>
</evidence>
<dbReference type="InterPro" id="IPR035906">
    <property type="entry name" value="MetI-like_sf"/>
</dbReference>
<keyword evidence="11" id="KW-1185">Reference proteome</keyword>
<evidence type="ECO:0000256" key="4">
    <source>
        <dbReference type="ARBA" id="ARBA00022475"/>
    </source>
</evidence>
<dbReference type="PANTHER" id="PTHR43848">
    <property type="entry name" value="PUTRESCINE TRANSPORT SYSTEM PERMEASE PROTEIN POTI"/>
    <property type="match status" value="1"/>
</dbReference>
<dbReference type="EMBL" id="WUYX01000068">
    <property type="protein sequence ID" value="MXV63935.1"/>
    <property type="molecule type" value="Genomic_DNA"/>
</dbReference>
<evidence type="ECO:0000256" key="8">
    <source>
        <dbReference type="RuleBase" id="RU363032"/>
    </source>
</evidence>
<feature type="transmembrane region" description="Helical" evidence="8">
    <location>
        <begin position="27"/>
        <end position="52"/>
    </location>
</feature>
<feature type="domain" description="ABC transmembrane type-1" evidence="9">
    <location>
        <begin position="77"/>
        <end position="265"/>
    </location>
</feature>
<evidence type="ECO:0000313" key="10">
    <source>
        <dbReference type="EMBL" id="MXV63935.1"/>
    </source>
</evidence>
<comment type="subcellular location">
    <subcellularLocation>
        <location evidence="1 8">Cell membrane</location>
        <topology evidence="1 8">Multi-pass membrane protein</topology>
    </subcellularLocation>
</comment>
<feature type="transmembrane region" description="Helical" evidence="8">
    <location>
        <begin position="116"/>
        <end position="139"/>
    </location>
</feature>
<dbReference type="PANTHER" id="PTHR43848:SF2">
    <property type="entry name" value="PUTRESCINE TRANSPORT SYSTEM PERMEASE PROTEIN POTI"/>
    <property type="match status" value="1"/>
</dbReference>
<dbReference type="GO" id="GO:0005886">
    <property type="term" value="C:plasma membrane"/>
    <property type="evidence" value="ECO:0007669"/>
    <property type="project" value="UniProtKB-SubCell"/>
</dbReference>
<reference evidence="10 11" key="1">
    <citation type="submission" date="2020-01" db="EMBL/GenBank/DDBJ databases">
        <title>Natronorubrum sp. JWXQ-INN 674 isolated from Inner Mongolia Autonomous Region of China.</title>
        <authorList>
            <person name="Xue Q."/>
        </authorList>
    </citation>
    <scope>NUCLEOTIDE SEQUENCE [LARGE SCALE GENOMIC DNA]</scope>
    <source>
        <strain evidence="10 11">JWXQ-INN-674</strain>
    </source>
</reference>
<name>A0A6B0VRH2_9EURY</name>
<feature type="transmembrane region" description="Helical" evidence="8">
    <location>
        <begin position="201"/>
        <end position="222"/>
    </location>
</feature>
<evidence type="ECO:0000256" key="2">
    <source>
        <dbReference type="ARBA" id="ARBA00007069"/>
    </source>
</evidence>
<protein>
    <submittedName>
        <fullName evidence="10">ABC transporter permease subunit</fullName>
    </submittedName>
</protein>
<accession>A0A6B0VRH2</accession>
<dbReference type="Proteomes" id="UP000434101">
    <property type="component" value="Unassembled WGS sequence"/>
</dbReference>
<comment type="caution">
    <text evidence="10">The sequence shown here is derived from an EMBL/GenBank/DDBJ whole genome shotgun (WGS) entry which is preliminary data.</text>
</comment>
<keyword evidence="4" id="KW-1003">Cell membrane</keyword>
<dbReference type="RefSeq" id="WP_328821471.1">
    <property type="nucleotide sequence ID" value="NZ_WUYX01000068.1"/>
</dbReference>
<dbReference type="PROSITE" id="PS50928">
    <property type="entry name" value="ABC_TM1"/>
    <property type="match status" value="1"/>
</dbReference>
<evidence type="ECO:0000256" key="5">
    <source>
        <dbReference type="ARBA" id="ARBA00022692"/>
    </source>
</evidence>
<keyword evidence="6 8" id="KW-1133">Transmembrane helix</keyword>